<gene>
    <name evidence="2" type="ORF">DQX05_23570</name>
</gene>
<evidence type="ECO:0000313" key="3">
    <source>
        <dbReference type="Proteomes" id="UP000266177"/>
    </source>
</evidence>
<dbReference type="Pfam" id="PF03960">
    <property type="entry name" value="ArsC"/>
    <property type="match status" value="1"/>
</dbReference>
<dbReference type="OrthoDB" id="9794155at2"/>
<organism evidence="2 3">
    <name type="scientific">Paenibacillus thiaminolyticus</name>
    <name type="common">Bacillus thiaminolyticus</name>
    <dbReference type="NCBI Taxonomy" id="49283"/>
    <lineage>
        <taxon>Bacteria</taxon>
        <taxon>Bacillati</taxon>
        <taxon>Bacillota</taxon>
        <taxon>Bacilli</taxon>
        <taxon>Bacillales</taxon>
        <taxon>Paenibacillaceae</taxon>
        <taxon>Paenibacillus</taxon>
    </lineage>
</organism>
<comment type="similarity">
    <text evidence="1">Belongs to the ArsC family.</text>
</comment>
<dbReference type="InterPro" id="IPR006504">
    <property type="entry name" value="Tscrpt_reg_Spx/MgsR"/>
</dbReference>
<dbReference type="Proteomes" id="UP000266177">
    <property type="component" value="Unassembled WGS sequence"/>
</dbReference>
<dbReference type="Gene3D" id="3.40.30.10">
    <property type="entry name" value="Glutaredoxin"/>
    <property type="match status" value="1"/>
</dbReference>
<proteinExistence type="inferred from homology"/>
<protein>
    <submittedName>
        <fullName evidence="2">Arsenate reductase family protein</fullName>
    </submittedName>
</protein>
<sequence>MEQVKVTVYQYAKCGTCRKAIQWLKEQALELELVPIVEQPPSERELEKMIERSGLELKKWFNTSGEVYKELKLKDKLPQMSREEQIKLLASNGKLIKRPVVTDGKRVTVGFREDNYRDTWTTAAKHD</sequence>
<dbReference type="PANTHER" id="PTHR30041:SF8">
    <property type="entry name" value="PROTEIN YFFB"/>
    <property type="match status" value="1"/>
</dbReference>
<dbReference type="AlphaFoldDB" id="A0A3A3GGQ1"/>
<dbReference type="EMBL" id="QYZD01000030">
    <property type="protein sequence ID" value="RJG20878.1"/>
    <property type="molecule type" value="Genomic_DNA"/>
</dbReference>
<reference evidence="2 3" key="1">
    <citation type="submission" date="2018-09" db="EMBL/GenBank/DDBJ databases">
        <title>Paenibacillus SK2017-BO5.</title>
        <authorList>
            <person name="Piskunova J.V."/>
            <person name="Dubiley S.A."/>
            <person name="Severinov K.V."/>
        </authorList>
    </citation>
    <scope>NUCLEOTIDE SEQUENCE [LARGE SCALE GENOMIC DNA]</scope>
    <source>
        <strain evidence="2 3">BO5</strain>
    </source>
</reference>
<dbReference type="InterPro" id="IPR036249">
    <property type="entry name" value="Thioredoxin-like_sf"/>
</dbReference>
<accession>A0A3A3GGQ1</accession>
<name>A0A3A3GGQ1_PANTH</name>
<dbReference type="SUPFAM" id="SSF52833">
    <property type="entry name" value="Thioredoxin-like"/>
    <property type="match status" value="1"/>
</dbReference>
<comment type="caution">
    <text evidence="2">The sequence shown here is derived from an EMBL/GenBank/DDBJ whole genome shotgun (WGS) entry which is preliminary data.</text>
</comment>
<dbReference type="PANTHER" id="PTHR30041">
    <property type="entry name" value="ARSENATE REDUCTASE"/>
    <property type="match status" value="1"/>
</dbReference>
<dbReference type="PROSITE" id="PS51353">
    <property type="entry name" value="ARSC"/>
    <property type="match status" value="1"/>
</dbReference>
<dbReference type="NCBIfam" id="TIGR01617">
    <property type="entry name" value="arsC_related"/>
    <property type="match status" value="1"/>
</dbReference>
<evidence type="ECO:0000313" key="2">
    <source>
        <dbReference type="EMBL" id="RJG20878.1"/>
    </source>
</evidence>
<dbReference type="InterPro" id="IPR006660">
    <property type="entry name" value="Arsenate_reductase-like"/>
</dbReference>
<dbReference type="CDD" id="cd03036">
    <property type="entry name" value="ArsC_like"/>
    <property type="match status" value="1"/>
</dbReference>
<evidence type="ECO:0000256" key="1">
    <source>
        <dbReference type="PROSITE-ProRule" id="PRU01282"/>
    </source>
</evidence>